<sequence length="92" mass="10046">NPAERAAVGAQSAAMQELDSILKMDCDGRCMARSELARIAHSSRNLPVDVLQQHIVPCRSFSSCVRAEKPDPLILLSRRCSVRPAPSKSGRM</sequence>
<feature type="non-terminal residue" evidence="1">
    <location>
        <position position="1"/>
    </location>
</feature>
<accession>A0AAD2K4Q6</accession>
<dbReference type="EMBL" id="CAVNYO010000423">
    <property type="protein sequence ID" value="CAK5278558.1"/>
    <property type="molecule type" value="Genomic_DNA"/>
</dbReference>
<dbReference type="Proteomes" id="UP001295794">
    <property type="component" value="Unassembled WGS sequence"/>
</dbReference>
<dbReference type="AlphaFoldDB" id="A0AAD2K4Q6"/>
<reference evidence="1" key="1">
    <citation type="submission" date="2023-11" db="EMBL/GenBank/DDBJ databases">
        <authorList>
            <person name="De Vega J J."/>
            <person name="De Vega J J."/>
        </authorList>
    </citation>
    <scope>NUCLEOTIDE SEQUENCE</scope>
</reference>
<comment type="caution">
    <text evidence="1">The sequence shown here is derived from an EMBL/GenBank/DDBJ whole genome shotgun (WGS) entry which is preliminary data.</text>
</comment>
<protein>
    <submittedName>
        <fullName evidence="1">Uncharacterized protein</fullName>
    </submittedName>
</protein>
<feature type="non-terminal residue" evidence="1">
    <location>
        <position position="92"/>
    </location>
</feature>
<evidence type="ECO:0000313" key="2">
    <source>
        <dbReference type="Proteomes" id="UP001295794"/>
    </source>
</evidence>
<proteinExistence type="predicted"/>
<name>A0AAD2K4Q6_9AGAR</name>
<evidence type="ECO:0000313" key="1">
    <source>
        <dbReference type="EMBL" id="CAK5278558.1"/>
    </source>
</evidence>
<organism evidence="1 2">
    <name type="scientific">Mycena citricolor</name>
    <dbReference type="NCBI Taxonomy" id="2018698"/>
    <lineage>
        <taxon>Eukaryota</taxon>
        <taxon>Fungi</taxon>
        <taxon>Dikarya</taxon>
        <taxon>Basidiomycota</taxon>
        <taxon>Agaricomycotina</taxon>
        <taxon>Agaricomycetes</taxon>
        <taxon>Agaricomycetidae</taxon>
        <taxon>Agaricales</taxon>
        <taxon>Marasmiineae</taxon>
        <taxon>Mycenaceae</taxon>
        <taxon>Mycena</taxon>
    </lineage>
</organism>
<gene>
    <name evidence="1" type="ORF">MYCIT1_LOCUS27970</name>
</gene>
<keyword evidence="2" id="KW-1185">Reference proteome</keyword>